<gene>
    <name evidence="2" type="primary">wcqF</name>
</gene>
<dbReference type="AlphaFoldDB" id="A0A5P4S875"/>
<dbReference type="InterPro" id="IPR007345">
    <property type="entry name" value="Polysacch_pyruvyl_Trfase"/>
</dbReference>
<dbReference type="RefSeq" id="WP_153644510.1">
    <property type="nucleotide sequence ID" value="NZ_WIBB01000017.1"/>
</dbReference>
<proteinExistence type="predicted"/>
<organism evidence="2">
    <name type="scientific">Vibrio parahaemolyticus</name>
    <dbReference type="NCBI Taxonomy" id="670"/>
    <lineage>
        <taxon>Bacteria</taxon>
        <taxon>Pseudomonadati</taxon>
        <taxon>Pseudomonadota</taxon>
        <taxon>Gammaproteobacteria</taxon>
        <taxon>Vibrionales</taxon>
        <taxon>Vibrionaceae</taxon>
        <taxon>Vibrio</taxon>
    </lineage>
</organism>
<name>A0A5P4S875_VIBPH</name>
<feature type="domain" description="Polysaccharide pyruvyl transferase" evidence="1">
    <location>
        <begin position="15"/>
        <end position="316"/>
    </location>
</feature>
<reference evidence="2" key="1">
    <citation type="journal article" date="2019" name="Int. J. Food Microbiol.">
        <title>Developing a novel molecular serotyping system based on capsular polysaccharide synthesis gene clusters of Vibrio parahaemolyticus.</title>
        <authorList>
            <person name="Pang Y."/>
            <person name="Guo X."/>
            <person name="Tian X."/>
            <person name="Liu F."/>
            <person name="Wang L."/>
            <person name="Wu J."/>
            <person name="Zhang S."/>
            <person name="Li S."/>
            <person name="Liu B."/>
        </authorList>
    </citation>
    <scope>NUCLEOTIDE SEQUENCE</scope>
    <source>
        <strain evidence="2">G3672</strain>
    </source>
</reference>
<protein>
    <submittedName>
        <fullName evidence="2">WcqF</fullName>
    </submittedName>
</protein>
<evidence type="ECO:0000259" key="1">
    <source>
        <dbReference type="Pfam" id="PF04230"/>
    </source>
</evidence>
<dbReference type="Pfam" id="PF04230">
    <property type="entry name" value="PS_pyruv_trans"/>
    <property type="match status" value="1"/>
</dbReference>
<evidence type="ECO:0000313" key="2">
    <source>
        <dbReference type="EMBL" id="QFC18388.1"/>
    </source>
</evidence>
<sequence>MNKKIGLLTLPLWNNYGGILQCYALKKSVEKLGYEVFVIDMQKSPQSKLDIFSTHLKNLIKRQMKNRDKLNLSQTDSFRKAVSVNTRDFVENELKPLIGPVYCDSDIHGITSKLDGVIVGSDQVWRPDYAPSWSHYFLNFLGNDKIRVAYAASFGKDHCSLTSEQSNITVNALSKFNGISVREDSGVKIVKDQFGFDCQQVLDPTLLLDKAYYIDLARKYNTKESEGNLFTYILDHNELSNLVIKNVTQHFGLEAFEVNCEIPKVNFDRNKMHEHIYPNISQWIQAFIDADFIIADSFHGCVFAIIFNKPFIAIGNVQRGLTRFDSLLKTFGLESRLVLRFDDVTEDVLDYEFDWESINKKRDVLIKNSIEFLNTALSSEIINE</sequence>
<accession>A0A5P4S875</accession>
<dbReference type="EMBL" id="MK482097">
    <property type="protein sequence ID" value="QFC18388.1"/>
    <property type="molecule type" value="Genomic_DNA"/>
</dbReference>